<sequence length="109" mass="12641">MLYKCMKVHTAASSSKRIMHLRIVFQTNELDAEFRSSIFLLFSSITVKWRLHTSHSISSADWHIPHTRFEIKPVHDQKIHTYIFRTYLLSTALPVGGGFISFIFPSFPS</sequence>
<evidence type="ECO:0000313" key="2">
    <source>
        <dbReference type="EMBL" id="PTB44422.1"/>
    </source>
</evidence>
<keyword evidence="3" id="KW-1185">Reference proteome</keyword>
<keyword evidence="1" id="KW-1133">Transmembrane helix</keyword>
<dbReference type="AlphaFoldDB" id="A0A2T3ZHZ9"/>
<feature type="transmembrane region" description="Helical" evidence="1">
    <location>
        <begin position="87"/>
        <end position="107"/>
    </location>
</feature>
<reference evidence="2 3" key="1">
    <citation type="submission" date="2016-07" db="EMBL/GenBank/DDBJ databases">
        <title>Multiple horizontal gene transfer events from other fungi enriched the ability of initially mycotrophic Trichoderma (Ascomycota) to feed on dead plant biomass.</title>
        <authorList>
            <consortium name="DOE Joint Genome Institute"/>
            <person name="Aerts A."/>
            <person name="Atanasova L."/>
            <person name="Chenthamara K."/>
            <person name="Zhang J."/>
            <person name="Grujic M."/>
            <person name="Henrissat B."/>
            <person name="Kuo A."/>
            <person name="Salamov A."/>
            <person name="Lipzen A."/>
            <person name="Labutti K."/>
            <person name="Barry K."/>
            <person name="Miao Y."/>
            <person name="Rahimi M.J."/>
            <person name="Shen Q."/>
            <person name="Grigoriev I.V."/>
            <person name="Kubicek C.P."/>
            <person name="Druzhinina I.S."/>
        </authorList>
    </citation>
    <scope>NUCLEOTIDE SEQUENCE [LARGE SCALE GENOMIC DNA]</scope>
    <source>
        <strain evidence="2 3">CBS 433.97</strain>
    </source>
</reference>
<evidence type="ECO:0000256" key="1">
    <source>
        <dbReference type="SAM" id="Phobius"/>
    </source>
</evidence>
<keyword evidence="1" id="KW-0812">Transmembrane</keyword>
<accession>A0A2T3ZHZ9</accession>
<keyword evidence="1" id="KW-0472">Membrane</keyword>
<organism evidence="2 3">
    <name type="scientific">Trichoderma asperellum (strain ATCC 204424 / CBS 433.97 / NBRC 101777)</name>
    <dbReference type="NCBI Taxonomy" id="1042311"/>
    <lineage>
        <taxon>Eukaryota</taxon>
        <taxon>Fungi</taxon>
        <taxon>Dikarya</taxon>
        <taxon>Ascomycota</taxon>
        <taxon>Pezizomycotina</taxon>
        <taxon>Sordariomycetes</taxon>
        <taxon>Hypocreomycetidae</taxon>
        <taxon>Hypocreales</taxon>
        <taxon>Hypocreaceae</taxon>
        <taxon>Trichoderma</taxon>
    </lineage>
</organism>
<dbReference type="EMBL" id="KZ679258">
    <property type="protein sequence ID" value="PTB44422.1"/>
    <property type="molecule type" value="Genomic_DNA"/>
</dbReference>
<protein>
    <submittedName>
        <fullName evidence="2">Uncharacterized protein</fullName>
    </submittedName>
</protein>
<proteinExistence type="predicted"/>
<dbReference type="Proteomes" id="UP000240493">
    <property type="component" value="Unassembled WGS sequence"/>
</dbReference>
<name>A0A2T3ZHZ9_TRIA4</name>
<gene>
    <name evidence="2" type="ORF">M441DRAFT_348665</name>
</gene>
<evidence type="ECO:0000313" key="3">
    <source>
        <dbReference type="Proteomes" id="UP000240493"/>
    </source>
</evidence>